<dbReference type="PANTHER" id="PTHR44757">
    <property type="entry name" value="DIGUANYLATE CYCLASE DGCP"/>
    <property type="match status" value="1"/>
</dbReference>
<evidence type="ECO:0000259" key="4">
    <source>
        <dbReference type="PROSITE" id="PS50883"/>
    </source>
</evidence>
<dbReference type="NCBIfam" id="TIGR00254">
    <property type="entry name" value="GGDEF"/>
    <property type="match status" value="1"/>
</dbReference>
<feature type="domain" description="PAC" evidence="3">
    <location>
        <begin position="193"/>
        <end position="245"/>
    </location>
</feature>
<organism evidence="7 8">
    <name type="scientific">Sphingobium lactosutens DS20</name>
    <dbReference type="NCBI Taxonomy" id="1331060"/>
    <lineage>
        <taxon>Bacteria</taxon>
        <taxon>Pseudomonadati</taxon>
        <taxon>Pseudomonadota</taxon>
        <taxon>Alphaproteobacteria</taxon>
        <taxon>Sphingomonadales</taxon>
        <taxon>Sphingomonadaceae</taxon>
        <taxon>Sphingobium</taxon>
    </lineage>
</organism>
<dbReference type="CDD" id="cd00130">
    <property type="entry name" value="PAS"/>
    <property type="match status" value="1"/>
</dbReference>
<evidence type="ECO:0000259" key="6">
    <source>
        <dbReference type="PROSITE" id="PS50924"/>
    </source>
</evidence>
<dbReference type="SUPFAM" id="SSF141868">
    <property type="entry name" value="EAL domain-like"/>
    <property type="match status" value="1"/>
</dbReference>
<evidence type="ECO:0000259" key="5">
    <source>
        <dbReference type="PROSITE" id="PS50887"/>
    </source>
</evidence>
<dbReference type="Pfam" id="PF12860">
    <property type="entry name" value="PAS_7"/>
    <property type="match status" value="1"/>
</dbReference>
<dbReference type="SMART" id="SM00267">
    <property type="entry name" value="GGDEF"/>
    <property type="match status" value="1"/>
</dbReference>
<dbReference type="Proteomes" id="UP000015531">
    <property type="component" value="Unassembled WGS sequence"/>
</dbReference>
<feature type="domain" description="EAL" evidence="4">
    <location>
        <begin position="548"/>
        <end position="798"/>
    </location>
</feature>
<dbReference type="InterPro" id="IPR000160">
    <property type="entry name" value="GGDEF_dom"/>
</dbReference>
<dbReference type="Pfam" id="PF00990">
    <property type="entry name" value="GGDEF"/>
    <property type="match status" value="1"/>
</dbReference>
<dbReference type="eggNOG" id="COG5001">
    <property type="taxonomic scope" value="Bacteria"/>
</dbReference>
<dbReference type="PROSITE" id="PS50887">
    <property type="entry name" value="GGDEF"/>
    <property type="match status" value="1"/>
</dbReference>
<feature type="domain" description="MHYT" evidence="6">
    <location>
        <begin position="1"/>
        <end position="69"/>
    </location>
</feature>
<feature type="transmembrane region" description="Helical" evidence="1">
    <location>
        <begin position="44"/>
        <end position="66"/>
    </location>
</feature>
<dbReference type="Pfam" id="PF13426">
    <property type="entry name" value="PAS_9"/>
    <property type="match status" value="1"/>
</dbReference>
<dbReference type="SUPFAM" id="SSF55073">
    <property type="entry name" value="Nucleotide cyclase"/>
    <property type="match status" value="1"/>
</dbReference>
<dbReference type="PROSITE" id="PS50113">
    <property type="entry name" value="PAC"/>
    <property type="match status" value="1"/>
</dbReference>
<sequence>MEAVEMPAHMAWSTTYVIVSIVFAILPMIPALTLTLDRRSAASGVAAGMLIVSVILLLHFTGMAGITLVPDRFETPQGGLLSSSGLAATVAGAAIAVLGLCFITASNSRRTRAAIDASEREFKILVQGISDCAIYMLSKDGKVASWNAGAARLKGYSREEGIGLELAAFYSAEDCQAGLPARGIETARRNGKFNAEGWRYRKDGSRFWAHVTIEAVHDDQGVFHGFAKITRDMSRMKEDQESLKEATAKLDAALTNMHQGLCMFDGNQRLALANERAAALLGLEKIPEFVGLEFEHFVWLGVRQRDAQEPSEALYQDALSRHRACIADPAGGAVVVPFADGRTLSIAHRPMPEGGWVTTIDDITDRRQAEQRIEHMALHDALTGLPNRFSYSDRLDTELARAARSNARVAVIGIDLDRFKEINDAHGHAVGDEVLRMLAARMADTLSVGEVVARFGGDEFAAFTTFKDEQQLTDFVSRLEAALSQPMDLDAVTIFPGASLGVAIFPTDGTTREQIVNNADLAMYRAKDTVGRQTCYYEQGMDDIARARRMIANDLREAIGRGELSLAYQVQKDVATEEVSGYEALLRWHHPRDGWISPAEFIPIAEKSGEIVRIGEWVLRHACAEAARWPKPWRIAVNLSPVQLMHVDLIQVVTSALLESGLPASRLELEITETAFIADKVRALHVLRQIKALGVSIAIDDFGTGYSSLDTLNSFPFDKIKIDKSFLLDSETSHQARAIIRAVLALGRSLEVPVLAEGLESEEQLRLLRSEGCDEAQGYLWGRPVRLPLPDDKPGQESESA</sequence>
<keyword evidence="1" id="KW-0472">Membrane</keyword>
<dbReference type="InterPro" id="IPR000014">
    <property type="entry name" value="PAS"/>
</dbReference>
<comment type="caution">
    <text evidence="7">The sequence shown here is derived from an EMBL/GenBank/DDBJ whole genome shotgun (WGS) entry which is preliminary data.</text>
</comment>
<gene>
    <name evidence="7" type="ORF">RLDS_01230</name>
</gene>
<keyword evidence="1" id="KW-0812">Transmembrane</keyword>
<evidence type="ECO:0000313" key="8">
    <source>
        <dbReference type="Proteomes" id="UP000015531"/>
    </source>
</evidence>
<feature type="transmembrane region" description="Helical" evidence="1">
    <location>
        <begin position="12"/>
        <end position="32"/>
    </location>
</feature>
<evidence type="ECO:0008006" key="9">
    <source>
        <dbReference type="Google" id="ProtNLM"/>
    </source>
</evidence>
<keyword evidence="1" id="KW-1133">Transmembrane helix</keyword>
<dbReference type="PROSITE" id="PS50112">
    <property type="entry name" value="PAS"/>
    <property type="match status" value="1"/>
</dbReference>
<dbReference type="NCBIfam" id="TIGR00229">
    <property type="entry name" value="sensory_box"/>
    <property type="match status" value="1"/>
</dbReference>
<dbReference type="CDD" id="cd01949">
    <property type="entry name" value="GGDEF"/>
    <property type="match status" value="1"/>
</dbReference>
<evidence type="ECO:0000259" key="2">
    <source>
        <dbReference type="PROSITE" id="PS50112"/>
    </source>
</evidence>
<dbReference type="PATRIC" id="fig|1331060.3.peg.221"/>
<dbReference type="InterPro" id="IPR001633">
    <property type="entry name" value="EAL_dom"/>
</dbReference>
<dbReference type="Gene3D" id="3.30.70.270">
    <property type="match status" value="1"/>
</dbReference>
<dbReference type="InterPro" id="IPR043128">
    <property type="entry name" value="Rev_trsase/Diguanyl_cyclase"/>
</dbReference>
<evidence type="ECO:0000256" key="1">
    <source>
        <dbReference type="PROSITE-ProRule" id="PRU00244"/>
    </source>
</evidence>
<evidence type="ECO:0000313" key="7">
    <source>
        <dbReference type="EMBL" id="EQB19035.1"/>
    </source>
</evidence>
<evidence type="ECO:0000259" key="3">
    <source>
        <dbReference type="PROSITE" id="PS50113"/>
    </source>
</evidence>
<dbReference type="Gene3D" id="3.30.450.20">
    <property type="entry name" value="PAS domain"/>
    <property type="match status" value="2"/>
</dbReference>
<comment type="caution">
    <text evidence="1">Lacks conserved residue(s) required for the propagation of feature annotation.</text>
</comment>
<dbReference type="Pfam" id="PF00563">
    <property type="entry name" value="EAL"/>
    <property type="match status" value="1"/>
</dbReference>
<dbReference type="InterPro" id="IPR035965">
    <property type="entry name" value="PAS-like_dom_sf"/>
</dbReference>
<dbReference type="InterPro" id="IPR005330">
    <property type="entry name" value="MHYT_dom"/>
</dbReference>
<dbReference type="GO" id="GO:0016020">
    <property type="term" value="C:membrane"/>
    <property type="evidence" value="ECO:0007669"/>
    <property type="project" value="UniProtKB-UniRule"/>
</dbReference>
<accession>T0J4G1</accession>
<dbReference type="CDD" id="cd01948">
    <property type="entry name" value="EAL"/>
    <property type="match status" value="1"/>
</dbReference>
<dbReference type="SUPFAM" id="SSF55785">
    <property type="entry name" value="PYP-like sensor domain (PAS domain)"/>
    <property type="match status" value="2"/>
</dbReference>
<keyword evidence="8" id="KW-1185">Reference proteome</keyword>
<dbReference type="EMBL" id="ATDP01000036">
    <property type="protein sequence ID" value="EQB19035.1"/>
    <property type="molecule type" value="Genomic_DNA"/>
</dbReference>
<feature type="domain" description="PAS" evidence="2">
    <location>
        <begin position="118"/>
        <end position="174"/>
    </location>
</feature>
<dbReference type="SMART" id="SM00052">
    <property type="entry name" value="EAL"/>
    <property type="match status" value="1"/>
</dbReference>
<dbReference type="InterPro" id="IPR052155">
    <property type="entry name" value="Biofilm_reg_signaling"/>
</dbReference>
<proteinExistence type="predicted"/>
<dbReference type="PROSITE" id="PS50883">
    <property type="entry name" value="EAL"/>
    <property type="match status" value="1"/>
</dbReference>
<protein>
    <recommendedName>
        <fullName evidence="9">Diguanylate cyclase</fullName>
    </recommendedName>
</protein>
<dbReference type="PROSITE" id="PS50924">
    <property type="entry name" value="MHYT"/>
    <property type="match status" value="1"/>
</dbReference>
<name>T0J4G1_9SPHN</name>
<feature type="transmembrane region" description="Helical" evidence="1">
    <location>
        <begin position="86"/>
        <end position="105"/>
    </location>
</feature>
<dbReference type="AlphaFoldDB" id="T0J4G1"/>
<reference evidence="7 8" key="1">
    <citation type="journal article" date="2013" name="Genome Announc.">
        <title>Draft Genome Sequence of Sphingobium lactosutens Strain DS20T, Isolated from a Hexachlorocyclohexane Dumpsite.</title>
        <authorList>
            <person name="Kumar R."/>
            <person name="Dwivedi V."/>
            <person name="Negi V."/>
            <person name="Khurana J.P."/>
            <person name="Lal R."/>
        </authorList>
    </citation>
    <scope>NUCLEOTIDE SEQUENCE [LARGE SCALE GENOMIC DNA]</scope>
    <source>
        <strain evidence="7 8">DS20</strain>
    </source>
</reference>
<feature type="domain" description="GGDEF" evidence="5">
    <location>
        <begin position="407"/>
        <end position="540"/>
    </location>
</feature>
<dbReference type="InterPro" id="IPR000700">
    <property type="entry name" value="PAS-assoc_C"/>
</dbReference>
<dbReference type="SMART" id="SM00091">
    <property type="entry name" value="PAS"/>
    <property type="match status" value="2"/>
</dbReference>
<dbReference type="PANTHER" id="PTHR44757:SF2">
    <property type="entry name" value="BIOFILM ARCHITECTURE MAINTENANCE PROTEIN MBAA"/>
    <property type="match status" value="1"/>
</dbReference>
<dbReference type="InterPro" id="IPR035919">
    <property type="entry name" value="EAL_sf"/>
</dbReference>
<dbReference type="Gene3D" id="3.20.20.450">
    <property type="entry name" value="EAL domain"/>
    <property type="match status" value="1"/>
</dbReference>
<dbReference type="InterPro" id="IPR029787">
    <property type="entry name" value="Nucleotide_cyclase"/>
</dbReference>